<organism evidence="13 14">
    <name type="scientific">Adlercreutzia equolifaciens subsp. celatus</name>
    <dbReference type="NCBI Taxonomy" id="394340"/>
    <lineage>
        <taxon>Bacteria</taxon>
        <taxon>Bacillati</taxon>
        <taxon>Actinomycetota</taxon>
        <taxon>Coriobacteriia</taxon>
        <taxon>Eggerthellales</taxon>
        <taxon>Eggerthellaceae</taxon>
        <taxon>Adlercreutzia</taxon>
    </lineage>
</organism>
<evidence type="ECO:0000256" key="2">
    <source>
        <dbReference type="ARBA" id="ARBA00004141"/>
    </source>
</evidence>
<evidence type="ECO:0000313" key="14">
    <source>
        <dbReference type="Proteomes" id="UP000253805"/>
    </source>
</evidence>
<evidence type="ECO:0000256" key="5">
    <source>
        <dbReference type="ARBA" id="ARBA00022692"/>
    </source>
</evidence>
<gene>
    <name evidence="13" type="ORF">C1850_00760</name>
</gene>
<evidence type="ECO:0000313" key="13">
    <source>
        <dbReference type="EMBL" id="RDC47008.1"/>
    </source>
</evidence>
<dbReference type="RefSeq" id="WP_114548225.1">
    <property type="nucleotide sequence ID" value="NZ_PPUT01000001.1"/>
</dbReference>
<dbReference type="CDD" id="cd06163">
    <property type="entry name" value="S2P-M50_PDZ_RseP-like"/>
    <property type="match status" value="1"/>
</dbReference>
<evidence type="ECO:0000256" key="11">
    <source>
        <dbReference type="SAM" id="Phobius"/>
    </source>
</evidence>
<comment type="similarity">
    <text evidence="3">Belongs to the peptidase M50B family.</text>
</comment>
<dbReference type="Proteomes" id="UP000253805">
    <property type="component" value="Unassembled WGS sequence"/>
</dbReference>
<dbReference type="PANTHER" id="PTHR42837">
    <property type="entry name" value="REGULATOR OF SIGMA-E PROTEASE RSEP"/>
    <property type="match status" value="1"/>
</dbReference>
<sequence>MDILIMIVCAVISIGFLVFIHEGGHYLAARAFGVRVTEFMLGLPGPSIGFTKGETRYGVTAVPLGGYAKVCGMEAGPLQPHLQEALASLYRRGIANMEDVARDCGISDDEAYNALEELVEWGSVIGPSKADQYNTYRAPRVAPGKRALKKAAAAGLPAPASYELGQAREVADPHALYESEYRQQYRSLPFWKRSVILLAGIFMNLLFAMLVFIIVFSIIGFQVQHPETGEITTIHASVLQALQAGFMYIGMVIQAVVGLFNPATAAQTVSDSTSIVGIAVMSKDYFQAGLVEALEFMAMISVSLGIMNLLPIPPLDGGRFVVEIFQKGTRKTVSQKAMNYMSLAGMALFLGFFVIMLNQDIQRFVFGNWG</sequence>
<keyword evidence="7" id="KW-0862">Zinc</keyword>
<dbReference type="GO" id="GO:0016020">
    <property type="term" value="C:membrane"/>
    <property type="evidence" value="ECO:0007669"/>
    <property type="project" value="UniProtKB-SubCell"/>
</dbReference>
<dbReference type="PANTHER" id="PTHR42837:SF2">
    <property type="entry name" value="MEMBRANE METALLOPROTEASE ARASP2, CHLOROPLASTIC-RELATED"/>
    <property type="match status" value="1"/>
</dbReference>
<keyword evidence="6" id="KW-0378">Hydrolase</keyword>
<keyword evidence="10 11" id="KW-0472">Membrane</keyword>
<dbReference type="InterPro" id="IPR008915">
    <property type="entry name" value="Peptidase_M50"/>
</dbReference>
<dbReference type="Pfam" id="PF02163">
    <property type="entry name" value="Peptidase_M50"/>
    <property type="match status" value="1"/>
</dbReference>
<dbReference type="InterPro" id="IPR004387">
    <property type="entry name" value="Pept_M50_Zn"/>
</dbReference>
<evidence type="ECO:0000256" key="4">
    <source>
        <dbReference type="ARBA" id="ARBA00022670"/>
    </source>
</evidence>
<evidence type="ECO:0000256" key="6">
    <source>
        <dbReference type="ARBA" id="ARBA00022801"/>
    </source>
</evidence>
<accession>A0A369P827</accession>
<comment type="caution">
    <text evidence="13">The sequence shown here is derived from an EMBL/GenBank/DDBJ whole genome shotgun (WGS) entry which is preliminary data.</text>
</comment>
<proteinExistence type="inferred from homology"/>
<comment type="cofactor">
    <cofactor evidence="1">
        <name>Zn(2+)</name>
        <dbReference type="ChEBI" id="CHEBI:29105"/>
    </cofactor>
</comment>
<feature type="transmembrane region" description="Helical" evidence="11">
    <location>
        <begin position="241"/>
        <end position="260"/>
    </location>
</feature>
<reference evidence="13 14" key="1">
    <citation type="journal article" date="2018" name="Elife">
        <title>Discovery and characterization of a prevalent human gut bacterial enzyme sufficient for the inactivation of a family of plant toxins.</title>
        <authorList>
            <person name="Koppel N."/>
            <person name="Bisanz J.E."/>
            <person name="Pandelia M.E."/>
            <person name="Turnbaugh P.J."/>
            <person name="Balskus E.P."/>
        </authorList>
    </citation>
    <scope>NUCLEOTIDE SEQUENCE [LARGE SCALE GENOMIC DNA]</scope>
    <source>
        <strain evidence="13 14">OB21 GAM 11</strain>
    </source>
</reference>
<dbReference type="GO" id="GO:0006508">
    <property type="term" value="P:proteolysis"/>
    <property type="evidence" value="ECO:0007669"/>
    <property type="project" value="UniProtKB-KW"/>
</dbReference>
<name>A0A369P827_9ACTN</name>
<dbReference type="EMBL" id="PPUT01000001">
    <property type="protein sequence ID" value="RDC47008.1"/>
    <property type="molecule type" value="Genomic_DNA"/>
</dbReference>
<feature type="transmembrane region" description="Helical" evidence="11">
    <location>
        <begin position="195"/>
        <end position="221"/>
    </location>
</feature>
<dbReference type="AlphaFoldDB" id="A0A369P827"/>
<dbReference type="GO" id="GO:0004222">
    <property type="term" value="F:metalloendopeptidase activity"/>
    <property type="evidence" value="ECO:0007669"/>
    <property type="project" value="InterPro"/>
</dbReference>
<feature type="transmembrane region" description="Helical" evidence="11">
    <location>
        <begin position="337"/>
        <end position="357"/>
    </location>
</feature>
<evidence type="ECO:0000256" key="10">
    <source>
        <dbReference type="ARBA" id="ARBA00023136"/>
    </source>
</evidence>
<keyword evidence="5 11" id="KW-0812">Transmembrane</keyword>
<keyword evidence="4" id="KW-0645">Protease</keyword>
<evidence type="ECO:0000256" key="7">
    <source>
        <dbReference type="ARBA" id="ARBA00022833"/>
    </source>
</evidence>
<protein>
    <submittedName>
        <fullName evidence="13">Peptidase M50</fullName>
    </submittedName>
</protein>
<keyword evidence="8 11" id="KW-1133">Transmembrane helix</keyword>
<evidence type="ECO:0000256" key="1">
    <source>
        <dbReference type="ARBA" id="ARBA00001947"/>
    </source>
</evidence>
<feature type="domain" description="Peptidase M50" evidence="12">
    <location>
        <begin position="10"/>
        <end position="350"/>
    </location>
</feature>
<evidence type="ECO:0000256" key="9">
    <source>
        <dbReference type="ARBA" id="ARBA00023049"/>
    </source>
</evidence>
<keyword evidence="9" id="KW-0482">Metalloprotease</keyword>
<evidence type="ECO:0000259" key="12">
    <source>
        <dbReference type="Pfam" id="PF02163"/>
    </source>
</evidence>
<evidence type="ECO:0000256" key="8">
    <source>
        <dbReference type="ARBA" id="ARBA00022989"/>
    </source>
</evidence>
<evidence type="ECO:0000256" key="3">
    <source>
        <dbReference type="ARBA" id="ARBA00007931"/>
    </source>
</evidence>
<comment type="subcellular location">
    <subcellularLocation>
        <location evidence="2">Membrane</location>
        <topology evidence="2">Multi-pass membrane protein</topology>
    </subcellularLocation>
</comment>